<feature type="domain" description="J" evidence="2">
    <location>
        <begin position="16"/>
        <end position="81"/>
    </location>
</feature>
<dbReference type="CDD" id="cd06257">
    <property type="entry name" value="DnaJ"/>
    <property type="match status" value="1"/>
</dbReference>
<feature type="compositionally biased region" description="Polar residues" evidence="1">
    <location>
        <begin position="1175"/>
        <end position="1184"/>
    </location>
</feature>
<dbReference type="PRINTS" id="PR00625">
    <property type="entry name" value="JDOMAIN"/>
</dbReference>
<dbReference type="PANTHER" id="PTHR44094">
    <property type="entry name" value="DNAJ HEAT SHOCK N-TERMINAL DOMAIN-CONTAINING PROTEIN"/>
    <property type="match status" value="1"/>
</dbReference>
<feature type="region of interest" description="Disordered" evidence="1">
    <location>
        <begin position="730"/>
        <end position="775"/>
    </location>
</feature>
<dbReference type="PROSITE" id="PS50076">
    <property type="entry name" value="DNAJ_2"/>
    <property type="match status" value="1"/>
</dbReference>
<feature type="region of interest" description="Disordered" evidence="1">
    <location>
        <begin position="822"/>
        <end position="852"/>
    </location>
</feature>
<sequence length="1279" mass="143597">MAGIWDEVVDHNQTAEFCRLLGVEVDAALEDITKAYRQKALKCHPDKNPNDPHATAKFQELGKAYQHLRDLKKEENEDFQGEEAWEYFDEEDDPESFAEFLFFLVLRDLYRSGYQPSENDEYFIFTRLNKKFRRYRTEDEDFTEEELQRLHCNKDCSKDKAPGKKKRGKKKTQLDKPSQNAQQSRPKKTKKQLKAEQYKREQEIKKLAEEIEKRNAEELERLKRQKEKEKSASMRHDADKLFSDLSCAETKVGRKTQPSLPQANAEFEGSADDPRSSAHTEERDARVSPRELRRQKKERKKQEKEAHLKMKMKTALDTPDAKSPKCTTINTTEEHTTEDLQQEASSVVDTDVRKAKLDAFKAKCLAQKKQDVKPPKQDLLSTESKLSSHVDVSCSSTTTQGIRAPAPQICDEVLLERHMQQYHELMKQQPRSHTQIQLSVERQPESMHTWTNQEKKGEHNHENWQELRRSVLQREKERELQRNRQEQETLRREKTSPHSTSEEWAGPSGNTDDTQDMWDSPGQAAAGMASGYNHSSQPRGERCHPGGSGPVYEEVWEESEWEEQHQAPPTSQAWRNTKPAPPPAVNRWQERLELMSLCPRTEQDEEEMLRKAIELSQQQALEDEHRRQVKFEKMIEEQKRKQNTLAADQFPSISAQSRRDQPYNMASQQDFPPIRNGTSTDVRQAGSSFATCARKSKAQCLESLPRSHVGMGMPVSEDWESDLTEVVPHPPPTNEITGQHKPMQRPSSSLSSANPIPHNTSTKPNLVNPDDNVTENTTWLLSGKSVSDQTWEATGDEAVSRESVKTDNFGCFGSAGKRVSISSSDDSGGTIFHNTPHHGGNTDRKDNGHVFSSSNVDVNIVSQSEQATLTSKTSGLDCPRENGPAREIFPNVQKSPPKRHLSGCGDSEDSNKSLKAEARCAFAGNPSAVFPFSAAHPEGFSQLRNMAAQPQVSAPPGLPAPPTIPGVHIKVPSGFNEPEIGPLRNPSPPQSDSVGVNNSFPPRMTPLPVAVPPPGVLPGIPPTMFPPYPGYPAFPAYPFPGMYPYLPMPAMQSPVYMYSLQQVQRGIGKLSSNGGEGKKDDEDNHQKAASYSGTPVHPTQAGPVQAANTAASSGNPTAANSSTTTPHMVPSAPQSNHSSINGLEDLQGRHQLPHQYPKCRSDDDETAKSEETFDRNTPYNMQSVDSEEDTVAHRVTKRTAGHSRWMGSRPSSVRHAKEEAADGRCETSAAALEGDSKREPTKTGGLYNRMRTTFKRAPVAPRFQRLQDQQQQRDRQQKP</sequence>
<feature type="compositionally biased region" description="Basic and acidic residues" evidence="1">
    <location>
        <begin position="1215"/>
        <end position="1225"/>
    </location>
</feature>
<evidence type="ECO:0000259" key="2">
    <source>
        <dbReference type="PROSITE" id="PS50076"/>
    </source>
</evidence>
<feature type="compositionally biased region" description="Polar residues" evidence="1">
    <location>
        <begin position="643"/>
        <end position="656"/>
    </location>
</feature>
<reference evidence="4" key="3">
    <citation type="submission" date="2025-08" db="UniProtKB">
        <authorList>
            <consortium name="RefSeq"/>
        </authorList>
    </citation>
    <scope>IDENTIFICATION</scope>
</reference>
<dbReference type="Proteomes" id="UP000001554">
    <property type="component" value="Chromosome 2"/>
</dbReference>
<dbReference type="InterPro" id="IPR003903">
    <property type="entry name" value="UIM_dom"/>
</dbReference>
<dbReference type="SMART" id="SM00271">
    <property type="entry name" value="DnaJ"/>
    <property type="match status" value="1"/>
</dbReference>
<evidence type="ECO:0000256" key="1">
    <source>
        <dbReference type="SAM" id="MobiDB-lite"/>
    </source>
</evidence>
<feature type="compositionally biased region" description="Low complexity" evidence="1">
    <location>
        <begin position="822"/>
        <end position="831"/>
    </location>
</feature>
<keyword evidence="3" id="KW-1185">Reference proteome</keyword>
<feature type="compositionally biased region" description="Polar residues" evidence="1">
    <location>
        <begin position="1106"/>
        <end position="1141"/>
    </location>
</feature>
<reference evidence="3" key="2">
    <citation type="journal article" date="2020" name="Nat. Ecol. Evol.">
        <title>Deeply conserved synteny resolves early events in vertebrate evolution.</title>
        <authorList>
            <person name="Simakov O."/>
            <person name="Marletaz F."/>
            <person name="Yue J.X."/>
            <person name="O'Connell B."/>
            <person name="Jenkins J."/>
            <person name="Brandt A."/>
            <person name="Calef R."/>
            <person name="Tung C.H."/>
            <person name="Huang T.K."/>
            <person name="Schmutz J."/>
            <person name="Satoh N."/>
            <person name="Yu J.K."/>
            <person name="Putnam N.H."/>
            <person name="Green R.E."/>
            <person name="Rokhsar D.S."/>
        </authorList>
    </citation>
    <scope>NUCLEOTIDE SEQUENCE [LARGE SCALE GENOMIC DNA]</scope>
    <source>
        <strain evidence="3">S238N-H82</strain>
    </source>
</reference>
<feature type="region of interest" description="Disordered" evidence="1">
    <location>
        <begin position="215"/>
        <end position="345"/>
    </location>
</feature>
<evidence type="ECO:0000313" key="4">
    <source>
        <dbReference type="RefSeq" id="XP_035667187.1"/>
    </source>
</evidence>
<dbReference type="GeneID" id="118409912"/>
<dbReference type="RefSeq" id="XP_035667187.1">
    <property type="nucleotide sequence ID" value="XM_035811294.1"/>
</dbReference>
<evidence type="ECO:0000313" key="3">
    <source>
        <dbReference type="Proteomes" id="UP000001554"/>
    </source>
</evidence>
<feature type="compositionally biased region" description="Basic and acidic residues" evidence="1">
    <location>
        <begin position="1076"/>
        <end position="1086"/>
    </location>
</feature>
<proteinExistence type="predicted"/>
<feature type="region of interest" description="Disordered" evidence="1">
    <location>
        <begin position="367"/>
        <end position="390"/>
    </location>
</feature>
<accession>A0A9J7MGV6</accession>
<feature type="compositionally biased region" description="Basic and acidic residues" evidence="1">
    <location>
        <begin position="272"/>
        <end position="292"/>
    </location>
</feature>
<protein>
    <submittedName>
        <fullName evidence="4">Uncharacterized protein LOC118409912</fullName>
    </submittedName>
</protein>
<dbReference type="Gene3D" id="1.10.287.110">
    <property type="entry name" value="DnaJ domain"/>
    <property type="match status" value="1"/>
</dbReference>
<reference evidence="4" key="1">
    <citation type="journal article" date="2016" name="Genome Biol. Evol.">
        <title>Conserved non-coding elements in the most distant genera of cephalochordates: the Goldilocks principle.</title>
        <authorList>
            <person name="Yue J.X."/>
            <person name="Kozmikova I."/>
            <person name="Ono H."/>
            <person name="Nossa C.W."/>
            <person name="Kozmik Z."/>
            <person name="Putnam N.H."/>
            <person name="Yu J.K."/>
            <person name="Holland L.Z."/>
        </authorList>
    </citation>
    <scope>NUCLEOTIDE SEQUENCE</scope>
</reference>
<organism evidence="3 4">
    <name type="scientific">Branchiostoma floridae</name>
    <name type="common">Florida lancelet</name>
    <name type="synonym">Amphioxus</name>
    <dbReference type="NCBI Taxonomy" id="7739"/>
    <lineage>
        <taxon>Eukaryota</taxon>
        <taxon>Metazoa</taxon>
        <taxon>Chordata</taxon>
        <taxon>Cephalochordata</taxon>
        <taxon>Leptocardii</taxon>
        <taxon>Amphioxiformes</taxon>
        <taxon>Branchiostomatidae</taxon>
        <taxon>Branchiostoma</taxon>
    </lineage>
</organism>
<dbReference type="PROSITE" id="PS50330">
    <property type="entry name" value="UIM"/>
    <property type="match status" value="1"/>
</dbReference>
<feature type="region of interest" description="Disordered" evidence="1">
    <location>
        <begin position="1068"/>
        <end position="1279"/>
    </location>
</feature>
<dbReference type="AlphaFoldDB" id="A0A9J7MGV6"/>
<feature type="compositionally biased region" description="Basic and acidic residues" evidence="1">
    <location>
        <begin position="215"/>
        <end position="242"/>
    </location>
</feature>
<feature type="region of interest" description="Disordered" evidence="1">
    <location>
        <begin position="640"/>
        <end position="663"/>
    </location>
</feature>
<feature type="region of interest" description="Disordered" evidence="1">
    <location>
        <begin position="427"/>
        <end position="584"/>
    </location>
</feature>
<gene>
    <name evidence="4" type="primary">LOC118409912</name>
</gene>
<dbReference type="InterPro" id="IPR036869">
    <property type="entry name" value="J_dom_sf"/>
</dbReference>
<name>A0A9J7MGV6_BRAFL</name>
<feature type="compositionally biased region" description="Basic and acidic residues" evidence="1">
    <location>
        <begin position="453"/>
        <end position="496"/>
    </location>
</feature>
<dbReference type="SUPFAM" id="SSF46565">
    <property type="entry name" value="Chaperone J-domain"/>
    <property type="match status" value="1"/>
</dbReference>
<dbReference type="PANTHER" id="PTHR44094:SF8">
    <property type="entry name" value="DNAJ HEAT SHOCK N-TERMINAL DOMAIN-CONTAINING PROTEIN-RELATED"/>
    <property type="match status" value="1"/>
</dbReference>
<dbReference type="Pfam" id="PF00226">
    <property type="entry name" value="DnaJ"/>
    <property type="match status" value="1"/>
</dbReference>
<dbReference type="KEGG" id="bfo:118409912"/>
<dbReference type="OrthoDB" id="436519at2759"/>
<feature type="region of interest" description="Disordered" evidence="1">
    <location>
        <begin position="887"/>
        <end position="910"/>
    </location>
</feature>
<dbReference type="InterPro" id="IPR001623">
    <property type="entry name" value="DnaJ_domain"/>
</dbReference>
<feature type="region of interest" description="Disordered" evidence="1">
    <location>
        <begin position="155"/>
        <end position="199"/>
    </location>
</feature>
<dbReference type="InterPro" id="IPR052423">
    <property type="entry name" value="EMIR"/>
</dbReference>
<feature type="compositionally biased region" description="Polar residues" evidence="1">
    <location>
        <begin position="745"/>
        <end position="765"/>
    </location>
</feature>
<feature type="compositionally biased region" description="Polar residues" evidence="1">
    <location>
        <begin position="429"/>
        <end position="452"/>
    </location>
</feature>
<feature type="region of interest" description="Disordered" evidence="1">
    <location>
        <begin position="974"/>
        <end position="994"/>
    </location>
</feature>